<accession>A0A3B1ABJ3</accession>
<protein>
    <recommendedName>
        <fullName evidence="2">DUF3530 family protein</fullName>
    </recommendedName>
</protein>
<dbReference type="Pfam" id="PF12048">
    <property type="entry name" value="DUF3530"/>
    <property type="match status" value="2"/>
</dbReference>
<organism evidence="1">
    <name type="scientific">hydrothermal vent metagenome</name>
    <dbReference type="NCBI Taxonomy" id="652676"/>
    <lineage>
        <taxon>unclassified sequences</taxon>
        <taxon>metagenomes</taxon>
        <taxon>ecological metagenomes</taxon>
    </lineage>
</organism>
<dbReference type="AlphaFoldDB" id="A0A3B1ABJ3"/>
<name>A0A3B1ABJ3_9ZZZZ</name>
<dbReference type="InterPro" id="IPR029058">
    <property type="entry name" value="AB_hydrolase_fold"/>
</dbReference>
<dbReference type="SUPFAM" id="SSF53474">
    <property type="entry name" value="alpha/beta-Hydrolases"/>
    <property type="match status" value="1"/>
</dbReference>
<reference evidence="1" key="1">
    <citation type="submission" date="2018-06" db="EMBL/GenBank/DDBJ databases">
        <authorList>
            <person name="Zhirakovskaya E."/>
        </authorList>
    </citation>
    <scope>NUCLEOTIDE SEQUENCE</scope>
</reference>
<dbReference type="Gene3D" id="3.40.50.1820">
    <property type="entry name" value="alpha/beta hydrolase"/>
    <property type="match status" value="1"/>
</dbReference>
<proteinExistence type="predicted"/>
<gene>
    <name evidence="1" type="ORF">MNBD_GAMMA22-3037</name>
</gene>
<evidence type="ECO:0008006" key="2">
    <source>
        <dbReference type="Google" id="ProtNLM"/>
    </source>
</evidence>
<evidence type="ECO:0000313" key="1">
    <source>
        <dbReference type="EMBL" id="VAW96997.1"/>
    </source>
</evidence>
<dbReference type="InterPro" id="IPR022529">
    <property type="entry name" value="DUF3530"/>
</dbReference>
<sequence length="271" mass="29898">MNTRKTSIFLIIIAIFLNTQNTMASDLAKEKRWAEQITDSIMTGEAQSLTAKKVKFLSIYTPAETNKVLGGVILAHGLGVHPNWNDVILPLRSELPNFGWATLSIQMPILANDAPLKDYLPLFDEVPARLDAAVQFFNSKNITNIVIVAHSLGSVMSVYYLSQNAKTPIQALVAIGMSSQDFNDKLNVVKSLGKLKLPILDLYGSRDLELVIKSAASRARAAKRAGNKNYTQTEVIGADHFFAQQDETLILKVRSWLAKYAPGVAIIKKEK</sequence>
<dbReference type="EMBL" id="UOFS01000031">
    <property type="protein sequence ID" value="VAW96997.1"/>
    <property type="molecule type" value="Genomic_DNA"/>
</dbReference>